<accession>A0A0G0MNA1</accession>
<organism evidence="1 2">
    <name type="scientific">Candidatus Daviesbacteria bacterium GW2011_GWA2_38_24</name>
    <dbReference type="NCBI Taxonomy" id="1618422"/>
    <lineage>
        <taxon>Bacteria</taxon>
        <taxon>Candidatus Daviesiibacteriota</taxon>
    </lineage>
</organism>
<gene>
    <name evidence="1" type="ORF">US86_C0006G0056</name>
</gene>
<reference evidence="1 2" key="1">
    <citation type="journal article" date="2015" name="Nature">
        <title>rRNA introns, odd ribosomes, and small enigmatic genomes across a large radiation of phyla.</title>
        <authorList>
            <person name="Brown C.T."/>
            <person name="Hug L.A."/>
            <person name="Thomas B.C."/>
            <person name="Sharon I."/>
            <person name="Castelle C.J."/>
            <person name="Singh A."/>
            <person name="Wilkins M.J."/>
            <person name="Williams K.H."/>
            <person name="Banfield J.F."/>
        </authorList>
    </citation>
    <scope>NUCLEOTIDE SEQUENCE [LARGE SCALE GENOMIC DNA]</scope>
</reference>
<dbReference type="EMBL" id="LBUP01000006">
    <property type="protein sequence ID" value="KKQ66376.1"/>
    <property type="molecule type" value="Genomic_DNA"/>
</dbReference>
<comment type="caution">
    <text evidence="1">The sequence shown here is derived from an EMBL/GenBank/DDBJ whole genome shotgun (WGS) entry which is preliminary data.</text>
</comment>
<name>A0A0G0MNA1_9BACT</name>
<evidence type="ECO:0000313" key="1">
    <source>
        <dbReference type="EMBL" id="KKQ66376.1"/>
    </source>
</evidence>
<sequence>MRNIIIDTEELLKSILNQILQNPGSKKRKTIL</sequence>
<dbReference type="AlphaFoldDB" id="A0A0G0MNA1"/>
<evidence type="ECO:0000313" key="2">
    <source>
        <dbReference type="Proteomes" id="UP000034235"/>
    </source>
</evidence>
<protein>
    <submittedName>
        <fullName evidence="1">Uncharacterized protein</fullName>
    </submittedName>
</protein>
<dbReference type="Proteomes" id="UP000034235">
    <property type="component" value="Unassembled WGS sequence"/>
</dbReference>
<proteinExistence type="predicted"/>